<dbReference type="Gramene" id="A06p08820.2_BraZ1">
    <property type="protein sequence ID" value="A06p08820.2_BraZ1.CDS"/>
    <property type="gene ID" value="A06g08820.2_BraZ1"/>
</dbReference>
<dbReference type="EMBL" id="LS974622">
    <property type="protein sequence ID" value="CAG7868642.1"/>
    <property type="molecule type" value="Genomic_DNA"/>
</dbReference>
<protein>
    <submittedName>
        <fullName evidence="1">Uncharacterized protein</fullName>
    </submittedName>
</protein>
<accession>A0A3P5YCY8</accession>
<name>A0A3P5YCY8_BRACM</name>
<dbReference type="AlphaFoldDB" id="A0A3P5YCY8"/>
<sequence>MHMQRTLLHCKKMSEHEVFKKFGRNIGRLKLSAVRLYAKQLLIYLKHPKNCAVNGLLVKTKLHTYTISCYFYKIVHSSFPWLRNNDILRLHMELKGPFPKKMLRKFSFKFNTGDYIISSDLSFNATEGDSVSGKVTNHSVYNIYNFYAIYAGEDIKRLSVSHALAHTFITGK</sequence>
<dbReference type="Proteomes" id="UP000694005">
    <property type="component" value="Chromosome A06"/>
</dbReference>
<proteinExistence type="predicted"/>
<evidence type="ECO:0000313" key="2">
    <source>
        <dbReference type="EMBL" id="VDC65497.1"/>
    </source>
</evidence>
<dbReference type="EMBL" id="LR031569">
    <property type="protein sequence ID" value="VDC65497.1"/>
    <property type="molecule type" value="Genomic_DNA"/>
</dbReference>
<reference evidence="2" key="1">
    <citation type="submission" date="2018-11" db="EMBL/GenBank/DDBJ databases">
        <authorList>
            <consortium name="Genoscope - CEA"/>
            <person name="William W."/>
        </authorList>
    </citation>
    <scope>NUCLEOTIDE SEQUENCE</scope>
</reference>
<organism evidence="2">
    <name type="scientific">Brassica campestris</name>
    <name type="common">Field mustard</name>
    <dbReference type="NCBI Taxonomy" id="3711"/>
    <lineage>
        <taxon>Eukaryota</taxon>
        <taxon>Viridiplantae</taxon>
        <taxon>Streptophyta</taxon>
        <taxon>Embryophyta</taxon>
        <taxon>Tracheophyta</taxon>
        <taxon>Spermatophyta</taxon>
        <taxon>Magnoliopsida</taxon>
        <taxon>eudicotyledons</taxon>
        <taxon>Gunneridae</taxon>
        <taxon>Pentapetalae</taxon>
        <taxon>rosids</taxon>
        <taxon>malvids</taxon>
        <taxon>Brassicales</taxon>
        <taxon>Brassicaceae</taxon>
        <taxon>Brassiceae</taxon>
        <taxon>Brassica</taxon>
    </lineage>
</organism>
<evidence type="ECO:0000313" key="1">
    <source>
        <dbReference type="EMBL" id="CAG7868642.1"/>
    </source>
</evidence>
<gene>
    <name evidence="2" type="ORF">BRAA06T24037Z</name>
    <name evidence="1" type="ORF">BRAPAZ1V2_A06P08820.2</name>
</gene>